<dbReference type="SUPFAM" id="SSF56281">
    <property type="entry name" value="Metallo-hydrolase/oxidoreductase"/>
    <property type="match status" value="1"/>
</dbReference>
<evidence type="ECO:0000313" key="2">
    <source>
        <dbReference type="Proteomes" id="UP001319200"/>
    </source>
</evidence>
<reference evidence="1 2" key="1">
    <citation type="submission" date="2021-05" db="EMBL/GenBank/DDBJ databases">
        <title>A Polyphasic approach of four new species of the genus Ohtaekwangia: Ohtaekwangia histidinii sp. nov., Ohtaekwangia cretensis sp. nov., Ohtaekwangia indiensis sp. nov., Ohtaekwangia reichenbachii sp. nov. from diverse environment.</title>
        <authorList>
            <person name="Octaviana S."/>
        </authorList>
    </citation>
    <scope>NUCLEOTIDE SEQUENCE [LARGE SCALE GENOMIC DNA]</scope>
    <source>
        <strain evidence="1 2">PWU4</strain>
    </source>
</reference>
<protein>
    <recommendedName>
        <fullName evidence="3">MBL fold metallo-hydrolase</fullName>
    </recommendedName>
</protein>
<keyword evidence="2" id="KW-1185">Reference proteome</keyword>
<accession>A0AAP2DLV2</accession>
<organism evidence="1 2">
    <name type="scientific">Chryseosolibacter histidini</name>
    <dbReference type="NCBI Taxonomy" id="2782349"/>
    <lineage>
        <taxon>Bacteria</taxon>
        <taxon>Pseudomonadati</taxon>
        <taxon>Bacteroidota</taxon>
        <taxon>Cytophagia</taxon>
        <taxon>Cytophagales</taxon>
        <taxon>Chryseotaleaceae</taxon>
        <taxon>Chryseosolibacter</taxon>
    </lineage>
</organism>
<comment type="caution">
    <text evidence="1">The sequence shown here is derived from an EMBL/GenBank/DDBJ whole genome shotgun (WGS) entry which is preliminary data.</text>
</comment>
<dbReference type="Proteomes" id="UP001319200">
    <property type="component" value="Unassembled WGS sequence"/>
</dbReference>
<evidence type="ECO:0008006" key="3">
    <source>
        <dbReference type="Google" id="ProtNLM"/>
    </source>
</evidence>
<dbReference type="PANTHER" id="PTHR43546:SF3">
    <property type="entry name" value="UPF0173 METAL-DEPENDENT HYDROLASE MJ1163"/>
    <property type="match status" value="1"/>
</dbReference>
<name>A0AAP2DLV2_9BACT</name>
<dbReference type="InterPro" id="IPR050114">
    <property type="entry name" value="UPF0173_UPF0282_UlaG_hydrolase"/>
</dbReference>
<evidence type="ECO:0000313" key="1">
    <source>
        <dbReference type="EMBL" id="MBT1697287.1"/>
    </source>
</evidence>
<dbReference type="RefSeq" id="WP_254163157.1">
    <property type="nucleotide sequence ID" value="NZ_JAHESF010000008.1"/>
</dbReference>
<dbReference type="Gene3D" id="3.60.15.10">
    <property type="entry name" value="Ribonuclease Z/Hydroxyacylglutathione hydrolase-like"/>
    <property type="match status" value="1"/>
</dbReference>
<dbReference type="PROSITE" id="PS51257">
    <property type="entry name" value="PROKAR_LIPOPROTEIN"/>
    <property type="match status" value="1"/>
</dbReference>
<dbReference type="AlphaFoldDB" id="A0AAP2DLV2"/>
<gene>
    <name evidence="1" type="ORF">KK083_10395</name>
</gene>
<sequence>MSTSYRFMFRISILLSFLIILLLASCSRKSISSLQRRGVVVTQRQVTLRGEGSSLNNVQIQYLGCGGLYIRHAGQAIMIDPFFSHQPFMTIGRSMMLGGRIRSKPKHIAWARKRLYDSLGISAEDLSKETKAIFAAHGHYDHLMDVPYIHRYWLQGQAHVYANESAVNTCAGVISSDKLHSAEQLAAIREQPGKSVDLPGADGSVIKVYPLLAAHNPHMRNIKLFSGSVMRPPAHFNDPLDKTRVNDWLEGRTLSFLIDIEQNNSVVFRIFVQSSSCEFPDGLPPQELLSARPVDLAILGVASYQFSETSYPCQYLDRLQPRHLMFIHWEDFFRPYTRKPKSVMKNDIPRFFNEVLEKCKPAGYILPVPGVVINAEF</sequence>
<dbReference type="PANTHER" id="PTHR43546">
    <property type="entry name" value="UPF0173 METAL-DEPENDENT HYDROLASE MJ1163-RELATED"/>
    <property type="match status" value="1"/>
</dbReference>
<dbReference type="InterPro" id="IPR036866">
    <property type="entry name" value="RibonucZ/Hydroxyglut_hydro"/>
</dbReference>
<proteinExistence type="predicted"/>
<dbReference type="EMBL" id="JAHESF010000008">
    <property type="protein sequence ID" value="MBT1697287.1"/>
    <property type="molecule type" value="Genomic_DNA"/>
</dbReference>